<gene>
    <name evidence="1" type="ORF">FKR84_04610</name>
</gene>
<dbReference type="OrthoDB" id="277629at2"/>
<proteinExistence type="predicted"/>
<comment type="caution">
    <text evidence="1">The sequence shown here is derived from an EMBL/GenBank/DDBJ whole genome shotgun (WGS) entry which is preliminary data.</text>
</comment>
<dbReference type="RefSeq" id="WP_141421066.1">
    <property type="nucleotide sequence ID" value="NZ_VIAR01000003.1"/>
</dbReference>
<evidence type="ECO:0000313" key="1">
    <source>
        <dbReference type="EMBL" id="TQD39780.1"/>
    </source>
</evidence>
<organism evidence="1 2">
    <name type="scientific">Haloflavibacter putidus</name>
    <dbReference type="NCBI Taxonomy" id="2576776"/>
    <lineage>
        <taxon>Bacteria</taxon>
        <taxon>Pseudomonadati</taxon>
        <taxon>Bacteroidota</taxon>
        <taxon>Flavobacteriia</taxon>
        <taxon>Flavobacteriales</taxon>
        <taxon>Flavobacteriaceae</taxon>
        <taxon>Haloflavibacter</taxon>
    </lineage>
</organism>
<reference evidence="1 2" key="1">
    <citation type="submission" date="2019-06" db="EMBL/GenBank/DDBJ databases">
        <title>Flavibacter putida gen. nov., sp. nov., a novel marine bacterium of the family Flavobacteriaceae isolated from coastal seawater.</title>
        <authorList>
            <person name="Feng X."/>
        </authorList>
    </citation>
    <scope>NUCLEOTIDE SEQUENCE [LARGE SCALE GENOMIC DNA]</scope>
    <source>
        <strain evidence="1 2">PLHSN227</strain>
    </source>
</reference>
<sequence length="406" mass="46592">MRFTAIMYLLPLILLFVNCKSGSDYKEIEFQNIYKLDAAIQEKLAKDTTVWKNQISAAEYAKKGDFKNALAQWDIAFPGRDINISEKQIDSIRDKYEIIPAVDYIVEQAKTKQVVIINEAHHNPFHRKFTKSLLLKLYKNGYQNIALEALTNGKNKDSLLHKRGYPIQKSGYYIKEPQFGNLVRTALEIGFTVFSYEQTARLNGKEREIAQAKNIEGFINKNPNEKFIIHCGYDHVLEGRHKKWEKAMAARLAEYTGLDPLTINQTKYSERSKNAYNNLLLKALDLKESSVLLDENKEVLGYKRNKSYSDIAVLHPVTKYKNNQPSWLFDAENKAVKIELKDAEISFPVMVLAYVKGENIHKAIPTDIIEIPTKKAFGYLALKPGNYTIVISNKTKKALQFELEVK</sequence>
<accession>A0A507ZQD1</accession>
<protein>
    <submittedName>
        <fullName evidence="1">Uncharacterized protein</fullName>
    </submittedName>
</protein>
<evidence type="ECO:0000313" key="2">
    <source>
        <dbReference type="Proteomes" id="UP000317169"/>
    </source>
</evidence>
<keyword evidence="2" id="KW-1185">Reference proteome</keyword>
<dbReference type="Proteomes" id="UP000317169">
    <property type="component" value="Unassembled WGS sequence"/>
</dbReference>
<dbReference type="EMBL" id="VIAR01000003">
    <property type="protein sequence ID" value="TQD39780.1"/>
    <property type="molecule type" value="Genomic_DNA"/>
</dbReference>
<dbReference type="AlphaFoldDB" id="A0A507ZQD1"/>
<name>A0A507ZQD1_9FLAO</name>